<name>A0ABT5VQ59_9BACT</name>
<dbReference type="SUPFAM" id="SSF51735">
    <property type="entry name" value="NAD(P)-binding Rossmann-fold domains"/>
    <property type="match status" value="1"/>
</dbReference>
<protein>
    <recommendedName>
        <fullName evidence="3">UDP-glucose 6-dehydrogenase</fullName>
        <ecNumber evidence="3">1.1.1.22</ecNumber>
    </recommendedName>
</protein>
<dbReference type="InterPro" id="IPR014027">
    <property type="entry name" value="UDP-Glc/GDP-Man_DH_C"/>
</dbReference>
<keyword evidence="5" id="KW-0520">NAD</keyword>
<evidence type="ECO:0000259" key="8">
    <source>
        <dbReference type="SMART" id="SM00984"/>
    </source>
</evidence>
<dbReference type="Proteomes" id="UP001528920">
    <property type="component" value="Unassembled WGS sequence"/>
</dbReference>
<dbReference type="Gene3D" id="1.20.5.100">
    <property type="entry name" value="Cytochrome c1, transmembrane anchor, C-terminal"/>
    <property type="match status" value="1"/>
</dbReference>
<dbReference type="Pfam" id="PF00984">
    <property type="entry name" value="UDPG_MGDP_dh"/>
    <property type="match status" value="1"/>
</dbReference>
<feature type="domain" description="UDP-glucose/GDP-mannose dehydrogenase C-terminal" evidence="8">
    <location>
        <begin position="336"/>
        <end position="460"/>
    </location>
</feature>
<keyword evidence="4" id="KW-0560">Oxidoreductase</keyword>
<reference evidence="9 10" key="1">
    <citation type="submission" date="2022-01" db="EMBL/GenBank/DDBJ databases">
        <title>Labilibaculum sp. nov, a marine bacterium isolated from Antarctica.</title>
        <authorList>
            <person name="Dai W."/>
        </authorList>
    </citation>
    <scope>NUCLEOTIDE SEQUENCE [LARGE SCALE GENOMIC DNA]</scope>
    <source>
        <strain evidence="9 10">DW002</strain>
    </source>
</reference>
<dbReference type="PIRSF" id="PIRSF000124">
    <property type="entry name" value="UDPglc_GDPman_dh"/>
    <property type="match status" value="1"/>
</dbReference>
<evidence type="ECO:0000313" key="9">
    <source>
        <dbReference type="EMBL" id="MDE5417563.1"/>
    </source>
</evidence>
<gene>
    <name evidence="9" type="ORF">L3049_06040</name>
</gene>
<evidence type="ECO:0000256" key="5">
    <source>
        <dbReference type="ARBA" id="ARBA00023027"/>
    </source>
</evidence>
<dbReference type="InterPro" id="IPR028356">
    <property type="entry name" value="UDPglc_DH_euk"/>
</dbReference>
<dbReference type="SUPFAM" id="SSF52413">
    <property type="entry name" value="UDP-glucose/GDP-mannose dehydrogenase C-terminal domain"/>
    <property type="match status" value="1"/>
</dbReference>
<dbReference type="SMART" id="SM00984">
    <property type="entry name" value="UDPG_MGDP_dh_C"/>
    <property type="match status" value="1"/>
</dbReference>
<dbReference type="InterPro" id="IPR036220">
    <property type="entry name" value="UDP-Glc/GDP-Man_DH_C_sf"/>
</dbReference>
<accession>A0ABT5VQ59</accession>
<evidence type="ECO:0000313" key="10">
    <source>
        <dbReference type="Proteomes" id="UP001528920"/>
    </source>
</evidence>
<comment type="pathway">
    <text evidence="1">Nucleotide-sugar biosynthesis; UDP-alpha-D-glucuronate biosynthesis; UDP-alpha-D-glucuronate from UDP-alpha-D-glucose: step 1/1.</text>
</comment>
<dbReference type="RefSeq" id="WP_275108905.1">
    <property type="nucleotide sequence ID" value="NZ_JAKJSC010000001.1"/>
</dbReference>
<dbReference type="InterPro" id="IPR017476">
    <property type="entry name" value="UDP-Glc/GDP-Man"/>
</dbReference>
<evidence type="ECO:0000256" key="3">
    <source>
        <dbReference type="ARBA" id="ARBA00012954"/>
    </source>
</evidence>
<keyword evidence="10" id="KW-1185">Reference proteome</keyword>
<proteinExistence type="inferred from homology"/>
<organism evidence="9 10">
    <name type="scientific">Paralabilibaculum antarcticum</name>
    <dbReference type="NCBI Taxonomy" id="2912572"/>
    <lineage>
        <taxon>Bacteria</taxon>
        <taxon>Pseudomonadati</taxon>
        <taxon>Bacteroidota</taxon>
        <taxon>Bacteroidia</taxon>
        <taxon>Marinilabiliales</taxon>
        <taxon>Marinifilaceae</taxon>
        <taxon>Paralabilibaculum</taxon>
    </lineage>
</organism>
<evidence type="ECO:0000256" key="6">
    <source>
        <dbReference type="ARBA" id="ARBA00047473"/>
    </source>
</evidence>
<dbReference type="NCBIfam" id="TIGR03026">
    <property type="entry name" value="NDP-sugDHase"/>
    <property type="match status" value="1"/>
</dbReference>
<dbReference type="Gene3D" id="3.40.50.720">
    <property type="entry name" value="NAD(P)-binding Rossmann-like Domain"/>
    <property type="match status" value="2"/>
</dbReference>
<dbReference type="InterPro" id="IPR001732">
    <property type="entry name" value="UDP-Glc/GDP-Man_DH_N"/>
</dbReference>
<dbReference type="EC" id="1.1.1.22" evidence="3"/>
<dbReference type="InterPro" id="IPR036291">
    <property type="entry name" value="NAD(P)-bd_dom_sf"/>
</dbReference>
<dbReference type="EMBL" id="JAKJSC010000001">
    <property type="protein sequence ID" value="MDE5417563.1"/>
    <property type="molecule type" value="Genomic_DNA"/>
</dbReference>
<sequence>MNNKQISNICCIGAGYVGGPTMAMIAQKCPHIKVTVVDLNEQRIADWNDADLDKLPIYEPGLADVVAEARNRNLFFSTEVDQAIADAQMIFISVNTPTKTYGVGKGMAADLKYIELCARQIARVAKDDKIIVEKSTLPVRTAEALSTILNSTGNGVEFDILSSPEFLAEGTAINDLQVPDRVLIGGKDTERGKAAMQALVDVYANWVPLENILTTRVWSSELSKLTANAFLAQRVSSINAISALCEKTGADVDEISRAIGADSRIGSKFLKASVGFGGSCFQKDILNLVYLCQHFNLPEVAAYWEQVIKMNDYQKHRFAKNIIDKLFNTVSGKKIAFLGWAFKKDTNDTRESAAIYVADELLQDRAEIHIYDPKVTKEQIIKDICHCEEERRGNLPESETTKELLKRVTIHSTPYAAMENAHAIAILTEWDEFKTYDWQKVYSEMLKPAFVFDGRNIADKEELTTVGFDVYNIGKGK</sequence>
<dbReference type="InterPro" id="IPR008927">
    <property type="entry name" value="6-PGluconate_DH-like_C_sf"/>
</dbReference>
<dbReference type="InterPro" id="IPR014026">
    <property type="entry name" value="UDP-Glc/GDP-Man_DH_dimer"/>
</dbReference>
<dbReference type="PANTHER" id="PTHR11374">
    <property type="entry name" value="UDP-GLUCOSE DEHYDROGENASE/UDP-MANNAC DEHYDROGENASE"/>
    <property type="match status" value="1"/>
</dbReference>
<evidence type="ECO:0000256" key="7">
    <source>
        <dbReference type="PIRNR" id="PIRNR000124"/>
    </source>
</evidence>
<evidence type="ECO:0000256" key="4">
    <source>
        <dbReference type="ARBA" id="ARBA00023002"/>
    </source>
</evidence>
<comment type="catalytic activity">
    <reaction evidence="6">
        <text>UDP-alpha-D-glucose + 2 NAD(+) + H2O = UDP-alpha-D-glucuronate + 2 NADH + 3 H(+)</text>
        <dbReference type="Rhea" id="RHEA:23596"/>
        <dbReference type="ChEBI" id="CHEBI:15377"/>
        <dbReference type="ChEBI" id="CHEBI:15378"/>
        <dbReference type="ChEBI" id="CHEBI:57540"/>
        <dbReference type="ChEBI" id="CHEBI:57945"/>
        <dbReference type="ChEBI" id="CHEBI:58052"/>
        <dbReference type="ChEBI" id="CHEBI:58885"/>
        <dbReference type="EC" id="1.1.1.22"/>
    </reaction>
</comment>
<dbReference type="Pfam" id="PF03720">
    <property type="entry name" value="UDPG_MGDP_dh_C"/>
    <property type="match status" value="1"/>
</dbReference>
<comment type="similarity">
    <text evidence="2 7">Belongs to the UDP-glucose/GDP-mannose dehydrogenase family.</text>
</comment>
<dbReference type="SUPFAM" id="SSF48179">
    <property type="entry name" value="6-phosphogluconate dehydrogenase C-terminal domain-like"/>
    <property type="match status" value="1"/>
</dbReference>
<comment type="caution">
    <text evidence="9">The sequence shown here is derived from an EMBL/GenBank/DDBJ whole genome shotgun (WGS) entry which is preliminary data.</text>
</comment>
<evidence type="ECO:0000256" key="1">
    <source>
        <dbReference type="ARBA" id="ARBA00004701"/>
    </source>
</evidence>
<dbReference type="PIRSF" id="PIRSF500133">
    <property type="entry name" value="UDPglc_DH_euk"/>
    <property type="match status" value="1"/>
</dbReference>
<dbReference type="PANTHER" id="PTHR11374:SF3">
    <property type="entry name" value="UDP-GLUCOSE 6-DEHYDROGENASE"/>
    <property type="match status" value="1"/>
</dbReference>
<evidence type="ECO:0000256" key="2">
    <source>
        <dbReference type="ARBA" id="ARBA00006601"/>
    </source>
</evidence>
<dbReference type="Pfam" id="PF03721">
    <property type="entry name" value="UDPG_MGDP_dh_N"/>
    <property type="match status" value="1"/>
</dbReference>